<evidence type="ECO:0000256" key="3">
    <source>
        <dbReference type="ARBA" id="ARBA00023163"/>
    </source>
</evidence>
<dbReference type="PANTHER" id="PTHR44846:SF1">
    <property type="entry name" value="MANNOSYL-D-GLYCERATE TRANSPORT_METABOLISM SYSTEM REPRESSOR MNGR-RELATED"/>
    <property type="match status" value="1"/>
</dbReference>
<accession>A0A2R3P799</accession>
<reference evidence="5 6" key="1">
    <citation type="submission" date="2017-07" db="EMBL/GenBank/DDBJ databases">
        <title>Comparative genomic analysis of Mesoplasma florum.</title>
        <authorList>
            <person name="Baby V."/>
            <person name="Lachance J.-C."/>
            <person name="Gagnon J."/>
            <person name="Lucier J.-F."/>
            <person name="Matteau D."/>
            <person name="Knight T.F."/>
            <person name="Rodrigue S."/>
        </authorList>
    </citation>
    <scope>NUCLEOTIDE SEQUENCE [LARGE SCALE GENOMIC DNA]</scope>
    <source>
        <strain evidence="5 6">CnuA-2</strain>
    </source>
</reference>
<keyword evidence="2" id="KW-0238">DNA-binding</keyword>
<dbReference type="GO" id="GO:0003700">
    <property type="term" value="F:DNA-binding transcription factor activity"/>
    <property type="evidence" value="ECO:0007669"/>
    <property type="project" value="InterPro"/>
</dbReference>
<gene>
    <name evidence="5" type="ORF">CG003_01700</name>
</gene>
<dbReference type="AlphaFoldDB" id="A0A2R3P799"/>
<dbReference type="InterPro" id="IPR000524">
    <property type="entry name" value="Tscrpt_reg_HTH_GntR"/>
</dbReference>
<keyword evidence="1" id="KW-0805">Transcription regulation</keyword>
<organism evidence="5 6">
    <name type="scientific">Mesoplasma florum</name>
    <name type="common">Acholeplasma florum</name>
    <dbReference type="NCBI Taxonomy" id="2151"/>
    <lineage>
        <taxon>Bacteria</taxon>
        <taxon>Bacillati</taxon>
        <taxon>Mycoplasmatota</taxon>
        <taxon>Mollicutes</taxon>
        <taxon>Entomoplasmatales</taxon>
        <taxon>Entomoplasmataceae</taxon>
        <taxon>Mesoplasma</taxon>
    </lineage>
</organism>
<protein>
    <submittedName>
        <fullName evidence="5">GntR family transcriptional regulator</fullName>
    </submittedName>
</protein>
<dbReference type="GO" id="GO:0045892">
    <property type="term" value="P:negative regulation of DNA-templated transcription"/>
    <property type="evidence" value="ECO:0007669"/>
    <property type="project" value="TreeGrafter"/>
</dbReference>
<evidence type="ECO:0000256" key="1">
    <source>
        <dbReference type="ARBA" id="ARBA00023015"/>
    </source>
</evidence>
<dbReference type="SUPFAM" id="SSF64288">
    <property type="entry name" value="Chorismate lyase-like"/>
    <property type="match status" value="1"/>
</dbReference>
<dbReference type="CDD" id="cd07377">
    <property type="entry name" value="WHTH_GntR"/>
    <property type="match status" value="1"/>
</dbReference>
<proteinExistence type="predicted"/>
<dbReference type="InterPro" id="IPR036390">
    <property type="entry name" value="WH_DNA-bd_sf"/>
</dbReference>
<dbReference type="Proteomes" id="UP000239216">
    <property type="component" value="Chromosome"/>
</dbReference>
<dbReference type="Pfam" id="PF00392">
    <property type="entry name" value="GntR"/>
    <property type="match status" value="1"/>
</dbReference>
<dbReference type="InterPro" id="IPR050679">
    <property type="entry name" value="Bact_HTH_transcr_reg"/>
</dbReference>
<dbReference type="Gene3D" id="3.40.1410.10">
    <property type="entry name" value="Chorismate lyase-like"/>
    <property type="match status" value="1"/>
</dbReference>
<dbReference type="SUPFAM" id="SSF46785">
    <property type="entry name" value="Winged helix' DNA-binding domain"/>
    <property type="match status" value="1"/>
</dbReference>
<dbReference type="PROSITE" id="PS50949">
    <property type="entry name" value="HTH_GNTR"/>
    <property type="match status" value="1"/>
</dbReference>
<dbReference type="Gene3D" id="1.10.10.10">
    <property type="entry name" value="Winged helix-like DNA-binding domain superfamily/Winged helix DNA-binding domain"/>
    <property type="match status" value="1"/>
</dbReference>
<dbReference type="RefSeq" id="WP_084322490.1">
    <property type="nucleotide sequence ID" value="NZ_CP022513.1"/>
</dbReference>
<sequence>MILEMRFFQMDHDYIYSYIENKILSNEFSADQKMLSENQICIKFNVSRTLARDVYKELVVDGYLYSIHGKGYFVNDKKYWMKNIGLDKKYPHSEYKNEILDFKIELPNWFIENYKLNKNDYNCFTKARYLNNKQRHLSYVFLNNKLILNMDLKEIKKSVVNYLKKDFEFKKSYNFIKIEKATKFDADFFSINKNDFIVCQYSVIYHNDEIVLQCSLDKRPIEYLNFGYIANV</sequence>
<dbReference type="InterPro" id="IPR028978">
    <property type="entry name" value="Chorismate_lyase_/UTRA_dom_sf"/>
</dbReference>
<dbReference type="SMART" id="SM00345">
    <property type="entry name" value="HTH_GNTR"/>
    <property type="match status" value="1"/>
</dbReference>
<keyword evidence="3" id="KW-0804">Transcription</keyword>
<dbReference type="InterPro" id="IPR036388">
    <property type="entry name" value="WH-like_DNA-bd_sf"/>
</dbReference>
<evidence type="ECO:0000313" key="6">
    <source>
        <dbReference type="Proteomes" id="UP000239216"/>
    </source>
</evidence>
<evidence type="ECO:0000256" key="2">
    <source>
        <dbReference type="ARBA" id="ARBA00023125"/>
    </source>
</evidence>
<feature type="domain" description="HTH gntR-type" evidence="4">
    <location>
        <begin position="9"/>
        <end position="77"/>
    </location>
</feature>
<dbReference type="PANTHER" id="PTHR44846">
    <property type="entry name" value="MANNOSYL-D-GLYCERATE TRANSPORT/METABOLISM SYSTEM REPRESSOR MNGR-RELATED"/>
    <property type="match status" value="1"/>
</dbReference>
<evidence type="ECO:0000259" key="4">
    <source>
        <dbReference type="PROSITE" id="PS50949"/>
    </source>
</evidence>
<name>A0A2R3P799_MESFO</name>
<dbReference type="GO" id="GO:0003677">
    <property type="term" value="F:DNA binding"/>
    <property type="evidence" value="ECO:0007669"/>
    <property type="project" value="UniProtKB-KW"/>
</dbReference>
<dbReference type="EMBL" id="CP022513">
    <property type="protein sequence ID" value="AVN64376.1"/>
    <property type="molecule type" value="Genomic_DNA"/>
</dbReference>
<evidence type="ECO:0000313" key="5">
    <source>
        <dbReference type="EMBL" id="AVN64376.1"/>
    </source>
</evidence>